<dbReference type="Gene3D" id="1.10.238.10">
    <property type="entry name" value="EF-hand"/>
    <property type="match status" value="1"/>
</dbReference>
<dbReference type="InterPro" id="IPR043161">
    <property type="entry name" value="DOCK_C_lobe_A"/>
</dbReference>
<feature type="compositionally biased region" description="Basic and acidic residues" evidence="4">
    <location>
        <begin position="1318"/>
        <end position="1331"/>
    </location>
</feature>
<gene>
    <name evidence="6" type="ORF">ENU1_211900</name>
</gene>
<sequence length="2951" mass="341663">MVGLSKADVRRTFKTYAMGKNVITVDDAYEMFRDMDDGFKKTIDEFKVDFEQFDENKDEVLDVEEKKNKLIHKKEIHIKSSSKINEEKSSDHKRKNKNLEELTVRLKQEFNKYDLERRGFLDTIEIKKFIKNEFGVDVTDMTIKELVHERTMGEESCHISLKNFCGFKKLVETNKEEIIKNQLEPFSIEQHVNASLFLYKLTIVQNSPIEIKGFTGFQKRFIQSLERNKCYLLKPRKSFKKNIPQEYFSSPQFDEICSDFQLRKQRLTTYSQPIPFEFKTIHLFECFNPTLQINDSMNTYIAQQPHVLKQMISINIESITFNVGLFEPLIISLSIYNYKTREKQTENVYTFITNGELRKDLFLFELEKIEKNEYYLVIQVFRKDDGNSLIGVLYSEGIDENDSKKSKRQLEAIEKIKKKEDESINMMSLQQIAIGSVRIVSITQKTHLTDLKFFSVKLQEETDIFKLIKTTPNNEVPGKWSVCWDLINKPDTNNPLSEFRIIEATQIKELYNETQECVTPRSGKHQRMRSTRSRLFNNNDSPSTVTCQIKTSEKQSLFRVQNMSPSHVFRSETTISSSLYLTLIDLVLSRERKITGTIEISLQQTIGGEPLNALLIPNYSIVPEKKIVFSFKGNDKIIPIMKEIRIELPKPPQTNLFIFIRMSDNTDSVAFIPLFSKNGGIMDSGIEQRIAIYKGSGDKFLNDAFNGKGASKRTLVIKLNSVATFYPRLHIIHSFINSDNKETIIEAIKTVKNMDAKVIAPYLNTILDRMFEMIEFVELYNFNPILQQFFTEDEIRPLILVDYVNDHFSPKELNSNFRLLPKLILVDVINSFNNFEESEYNKFKLTFFFFQCFIKSCVVADKEIKEIENIEKLLQRLLGLIVFRIDIHISKRDIRGVFELNLNVAELFRDLFSVMNKDFVCQAISYYYNLLCERNAIKLDKQMDLSFSTVYEIMRLDFLCVIRDYPLMIEINCPSIHNNDITTLNDTFCQSKFLATFFVYSITHLIFYHKNDIRIMASLCLLELIQKFDIGVAYQEYRSVAAEEFSSLISLMIDEFDVIKEWSYEVFFNTNGTSNPNQLFALRALFLCFFYIINEVSDEFRQTYIRTITPFTVNRLLQLFYIGQNLFKPMDHHMQGTQGLYDFLRNKLVIQLMKFFERELLTIRSLYTFNTSCAIFIQKSRGMTVTSKDESLESDKKRKKRHNTTKETSTPVLPSGSLPVISPFQKRLSSQSPTQPQLQTKEISSVTQEKHDEVPKKKRRRKFSLFALSDKKSQEEEIEEKQQNTTDNLNEQEKKGLKKVLLKAEPNQPSHEMSPTTIKEEEKESHIKEVSSDKHHPEYFYGSRINRKSTSLPRLNIRSSTVVDKPKNIGFEAAKEIYGPTDDVCPQPVNRNVQIKQETTIQESVSSTKKRTLPNNGNKPLLQRFESAPKLQLDESASPPKTNTKRLSSQKNNVLFKSADLDIADILIESSQENTIPCYKQSSSESQHRSPCLVLNENNDSLGKTLSSRNSNNEIMLECSEDTPTSELAKTARALSSNQNPELTYKSKVIRRRKGSFSRPHEDGTTKIKTGLMKPQCVSDSSSPLITNNCITESQPYESPIYSDELKITITPGNGSNTNRDVGENKSHNNTKLKQLKVPKLEMKKIQKEESRLKISQLEHPDFVINEAQSSARLRTSTAIQISQPLNRMIKQNSLIQSLEEGDKKNGRLPAIEFMFGLPLETPRNKQRRQTEGGTIKTPRGMEESFITEKTGINNEKVLNVYLYGMINTIVSKASTLCFLYHDQNEDIRKMSGKIFGELSLALNNNALVSDLSFLGLEKFIRVCGDEVVPLISPIIQALMRIVLGVHECVAPRAAEIIWLLCFMNYVSKQSVSTTRDAMITYLFHGKSDFQRLPNLVYFLQSVPFVRLQSMFDMLVQQRNSSALEMVKSNQLCLEVQTIDTAIFEGHAEDCVVFFNEILEKRIELLNEIKHMEGSVIGRETEIQLSIVLLLFKTMKLKEEQINTIEAITIKFYSEQEEIMKQLKRMKSLFECYMDLHNSIKRNCKNSTERVGALREQCSKCKEIVTSFFKHLVNSINDVTPENIRKGASYLNQYQQSFDELVSFGVDCNPLFPVTPDELSDIFQMYKTLNIQKFHSKKRSLPEMTNESKTVRIKSLREMSIQISNLYSFLRNEPKTPRLTPRKAGDTRSVSTITPKKKRMSGDNTRILKRTSTIVTPVSVKFSGSYVLPDSQFSFEHNQLIYKMMPELSSCIESNNESLKLMKNNEKAQDLLTKIVELLYISEKASSKINESDKNHEENKMLMEKLYGVFEWAYSAQILLSFEPPEPNDYLSIFVGMLNIIEQNKEKQIKAYHELQKTVFKTPQQIELMEKINKIIVAIPHQKIIKTVRDVRKRCSLEEQREIQRKEYAKYYDEFISLSRQCLLTTQRSEFKAFNKAKEAYHFLSKMSCGSIIGINRYVHYVGMEESLETLYQKLIKKGLSKCDSKTELSDLTSISFRLTDISAMLRSPIYITSCNSSSNLIESIHSVGNEIFSVSLELQGLLSLKGKYQIDELTERYYALCVKYRSSPLLHLSWLNNIIEKEIEFGYYLEAGICEIQAVYYIYRVTKGNDIGILNVNHLASICSDFLIDRTDINEVPLEFTKELLLAHAYHAIELFRKAKMTWFGVEVCLMLKEFFENNNMLDELATIHQQMAEFFLGYANGSSIDYKFYLVQIGESQFVYASPCDKQEFKEMYLKMCETIGYDIVEPQQVYPIINEEVQTVPVPQITTANKFTYEIFEGDSDKMMDIIAVKGIYKTQSSLPSGLRRSIVVEQYDEVLTPVRYSIEVVERMIESLSFYVCECEKNGTSSLKAIKEMREYMTQNIINEESFSVLSIIKNFFPGGEDDDTEGIQLLQRNLQRLRSCCDKAYSTYQLLSQEMDKIQTSFRKKYMIFSYQFADFITNFEDMDLY</sequence>
<dbReference type="VEuPathDB" id="AmoebaDB:ENU1_211900"/>
<organism evidence="6 7">
    <name type="scientific">Entamoeba nuttalli (strain P19)</name>
    <name type="common">Amoeba</name>
    <dbReference type="NCBI Taxonomy" id="1076696"/>
    <lineage>
        <taxon>Eukaryota</taxon>
        <taxon>Amoebozoa</taxon>
        <taxon>Evosea</taxon>
        <taxon>Archamoebae</taxon>
        <taxon>Mastigamoebida</taxon>
        <taxon>Entamoebidae</taxon>
        <taxon>Entamoeba</taxon>
    </lineage>
</organism>
<dbReference type="PANTHER" id="PTHR23317:SF76">
    <property type="entry name" value="LD20667P"/>
    <property type="match status" value="1"/>
</dbReference>
<dbReference type="Pfam" id="PF06920">
    <property type="entry name" value="DHR-2_Lobe_A"/>
    <property type="match status" value="1"/>
</dbReference>
<dbReference type="PROSITE" id="PS51651">
    <property type="entry name" value="DOCKER"/>
    <property type="match status" value="1"/>
</dbReference>
<proteinExistence type="inferred from homology"/>
<feature type="region of interest" description="Disordered" evidence="4">
    <location>
        <begin position="2174"/>
        <end position="2202"/>
    </location>
</feature>
<feature type="compositionally biased region" description="Polar residues" evidence="4">
    <location>
        <begin position="1400"/>
        <end position="1418"/>
    </location>
</feature>
<dbReference type="EMBL" id="JH930196">
    <property type="protein sequence ID" value="EKE37027.1"/>
    <property type="molecule type" value="Genomic_DNA"/>
</dbReference>
<evidence type="ECO:0000313" key="7">
    <source>
        <dbReference type="Proteomes" id="UP000006769"/>
    </source>
</evidence>
<feature type="compositionally biased region" description="Basic and acidic residues" evidence="4">
    <location>
        <begin position="1187"/>
        <end position="1196"/>
    </location>
</feature>
<dbReference type="SUPFAM" id="SSF47473">
    <property type="entry name" value="EF-hand"/>
    <property type="match status" value="1"/>
</dbReference>
<dbReference type="GO" id="GO:0005085">
    <property type="term" value="F:guanyl-nucleotide exchange factor activity"/>
    <property type="evidence" value="ECO:0007669"/>
    <property type="project" value="UniProtKB-KW"/>
</dbReference>
<dbReference type="OMA" id="YYDEFIS"/>
<feature type="compositionally biased region" description="Polar residues" evidence="4">
    <location>
        <begin position="1439"/>
        <end position="1449"/>
    </location>
</feature>
<evidence type="ECO:0000256" key="4">
    <source>
        <dbReference type="SAM" id="MobiDB-lite"/>
    </source>
</evidence>
<feature type="region of interest" description="Disordered" evidence="4">
    <location>
        <begin position="1400"/>
        <end position="1449"/>
    </location>
</feature>
<protein>
    <recommendedName>
        <fullName evidence="5">DOCKER domain-containing protein</fullName>
    </recommendedName>
</protein>
<dbReference type="InterPro" id="IPR011992">
    <property type="entry name" value="EF-hand-dom_pair"/>
</dbReference>
<dbReference type="PANTHER" id="PTHR23317">
    <property type="entry name" value="DEDICATOR OF CYTOKINESIS DOCK"/>
    <property type="match status" value="1"/>
</dbReference>
<accession>K2GT39</accession>
<feature type="domain" description="DOCKER" evidence="5">
    <location>
        <begin position="2563"/>
        <end position="2947"/>
    </location>
</feature>
<evidence type="ECO:0000256" key="3">
    <source>
        <dbReference type="SAM" id="Coils"/>
    </source>
</evidence>
<feature type="compositionally biased region" description="Low complexity" evidence="4">
    <location>
        <begin position="1228"/>
        <end position="1240"/>
    </location>
</feature>
<dbReference type="InterPro" id="IPR046769">
    <property type="entry name" value="DOCKER_Lobe_A"/>
</dbReference>
<feature type="compositionally biased region" description="Polar residues" evidence="4">
    <location>
        <begin position="1307"/>
        <end position="1317"/>
    </location>
</feature>
<dbReference type="InterPro" id="IPR026791">
    <property type="entry name" value="DOCK"/>
</dbReference>
<keyword evidence="1" id="KW-0344">Guanine-nucleotide releasing factor</keyword>
<evidence type="ECO:0000259" key="5">
    <source>
        <dbReference type="PROSITE" id="PS51651"/>
    </source>
</evidence>
<dbReference type="OrthoDB" id="28166at2759"/>
<dbReference type="Gene3D" id="1.25.40.410">
    <property type="match status" value="1"/>
</dbReference>
<evidence type="ECO:0000256" key="2">
    <source>
        <dbReference type="PROSITE-ProRule" id="PRU00984"/>
    </source>
</evidence>
<dbReference type="InterPro" id="IPR027357">
    <property type="entry name" value="DOCKER_dom"/>
</dbReference>
<evidence type="ECO:0000313" key="6">
    <source>
        <dbReference type="EMBL" id="EKE37027.1"/>
    </source>
</evidence>
<comment type="similarity">
    <text evidence="2">Belongs to the DOCK family.</text>
</comment>
<dbReference type="GeneID" id="20076819"/>
<evidence type="ECO:0000256" key="1">
    <source>
        <dbReference type="ARBA" id="ARBA00022658"/>
    </source>
</evidence>
<feature type="coiled-coil region" evidence="3">
    <location>
        <begin position="85"/>
        <end position="116"/>
    </location>
</feature>
<dbReference type="Proteomes" id="UP000006769">
    <property type="component" value="Unassembled WGS sequence"/>
</dbReference>
<name>K2GT39_ENTNP</name>
<feature type="region of interest" description="Disordered" evidence="4">
    <location>
        <begin position="1187"/>
        <end position="1331"/>
    </location>
</feature>
<reference evidence="6 7" key="1">
    <citation type="submission" date="2011-11" db="EMBL/GenBank/DDBJ databases">
        <authorList>
            <person name="Hannick L."/>
            <person name="Karamycheva S."/>
            <person name="Lorenzi H."/>
            <person name="Caler E."/>
        </authorList>
    </citation>
    <scope>NUCLEOTIDE SEQUENCE [LARGE SCALE GENOMIC DNA]</scope>
    <source>
        <strain evidence="6 7">P19</strain>
    </source>
</reference>
<keyword evidence="3" id="KW-0175">Coiled coil</keyword>
<dbReference type="GO" id="GO:0007264">
    <property type="term" value="P:small GTPase-mediated signal transduction"/>
    <property type="evidence" value="ECO:0007669"/>
    <property type="project" value="InterPro"/>
</dbReference>
<dbReference type="RefSeq" id="XP_008860639.1">
    <property type="nucleotide sequence ID" value="XM_008862417.1"/>
</dbReference>